<protein>
    <submittedName>
        <fullName evidence="1">Alkaline phosphatase family protein</fullName>
    </submittedName>
</protein>
<dbReference type="CDD" id="cd16018">
    <property type="entry name" value="Enpp"/>
    <property type="match status" value="1"/>
</dbReference>
<proteinExistence type="predicted"/>
<sequence length="429" mass="49016">MAKRKVYLISFDAFGYEDVAFASKLPNFKRLLEKGTWVKKVQSTYPSLTYVAHTSIMTGLLPLHHQIVNNTKIQPERHSPDWHWYAKEVQGETLYDVFKRAGYKTASLLWPVMGRNKSIDYNLAEIIPNRPWQNQAMVSLAASSIPFLLKMEARHGHKRDGIQQPALDYFLEGVLLDTIRDYNPDFVTAHFLQLDSMRHYYGVNSEQAKQAIIDFDGRLGRIIQLLEDMGQWEDCLFVLVGDHYQLNTHTVVRPNHLLSRQPGWQTLGRDGTIKSWQVYCKGADGCAYIYRKPGAKITVKEILDTLRPMMPMIETVYTAQEAADFGADPNCLFMIEAKKGYYFLDDLAGDFQESVDNPTSDAKLLHATHGYHPARNHYATTAFYHGPDVKVGHAVETGRLIDHAPTILSALKLNFHQYVDGNVLYDIFR</sequence>
<name>A0A929QTM9_ABIDE</name>
<dbReference type="Gene3D" id="3.40.720.10">
    <property type="entry name" value="Alkaline Phosphatase, subunit A"/>
    <property type="match status" value="1"/>
</dbReference>
<dbReference type="InterPro" id="IPR002591">
    <property type="entry name" value="Phosphodiest/P_Trfase"/>
</dbReference>
<gene>
    <name evidence="1" type="ORF">HXK00_05075</name>
</gene>
<dbReference type="GO" id="GO:0016787">
    <property type="term" value="F:hydrolase activity"/>
    <property type="evidence" value="ECO:0007669"/>
    <property type="project" value="UniProtKB-ARBA"/>
</dbReference>
<evidence type="ECO:0000313" key="1">
    <source>
        <dbReference type="EMBL" id="MBF0935000.1"/>
    </source>
</evidence>
<comment type="caution">
    <text evidence="1">The sequence shown here is derived from an EMBL/GenBank/DDBJ whole genome shotgun (WGS) entry which is preliminary data.</text>
</comment>
<dbReference type="Pfam" id="PF01663">
    <property type="entry name" value="Phosphodiest"/>
    <property type="match status" value="1"/>
</dbReference>
<dbReference type="Proteomes" id="UP000757900">
    <property type="component" value="Unassembled WGS sequence"/>
</dbReference>
<reference evidence="1" key="1">
    <citation type="submission" date="2020-04" db="EMBL/GenBank/DDBJ databases">
        <title>Deep metagenomics examines the oral microbiome during advanced dental caries in children, revealing novel taxa and co-occurrences with host molecules.</title>
        <authorList>
            <person name="Baker J.L."/>
            <person name="Morton J.T."/>
            <person name="Dinis M."/>
            <person name="Alvarez R."/>
            <person name="Tran N.C."/>
            <person name="Knight R."/>
            <person name="Edlund A."/>
        </authorList>
    </citation>
    <scope>NUCLEOTIDE SEQUENCE</scope>
    <source>
        <strain evidence="1">JCVI_23_bin.16</strain>
    </source>
</reference>
<dbReference type="SUPFAM" id="SSF53649">
    <property type="entry name" value="Alkaline phosphatase-like"/>
    <property type="match status" value="1"/>
</dbReference>
<dbReference type="InterPro" id="IPR017850">
    <property type="entry name" value="Alkaline_phosphatase_core_sf"/>
</dbReference>
<evidence type="ECO:0000313" key="2">
    <source>
        <dbReference type="Proteomes" id="UP000757900"/>
    </source>
</evidence>
<dbReference type="EMBL" id="JABZFV010000107">
    <property type="protein sequence ID" value="MBF0935000.1"/>
    <property type="molecule type" value="Genomic_DNA"/>
</dbReference>
<dbReference type="PANTHER" id="PTHR10151">
    <property type="entry name" value="ECTONUCLEOTIDE PYROPHOSPHATASE/PHOSPHODIESTERASE"/>
    <property type="match status" value="1"/>
</dbReference>
<accession>A0A929QTM9</accession>
<dbReference type="AlphaFoldDB" id="A0A929QTM9"/>
<dbReference type="PANTHER" id="PTHR10151:SF120">
    <property type="entry name" value="BIS(5'-ADENOSYL)-TRIPHOSPHATASE"/>
    <property type="match status" value="1"/>
</dbReference>
<organism evidence="1 2">
    <name type="scientific">Abiotrophia defectiva</name>
    <name type="common">Streptococcus defectivus</name>
    <dbReference type="NCBI Taxonomy" id="46125"/>
    <lineage>
        <taxon>Bacteria</taxon>
        <taxon>Bacillati</taxon>
        <taxon>Bacillota</taxon>
        <taxon>Bacilli</taxon>
        <taxon>Lactobacillales</taxon>
        <taxon>Aerococcaceae</taxon>
        <taxon>Abiotrophia</taxon>
    </lineage>
</organism>